<accession>A0A8H7AZU0</accession>
<gene>
    <name evidence="2" type="ORF">GT037_007386</name>
</gene>
<comment type="caution">
    <text evidence="2">The sequence shown here is derived from an EMBL/GenBank/DDBJ whole genome shotgun (WGS) entry which is preliminary data.</text>
</comment>
<dbReference type="EMBL" id="JAAABM010000010">
    <property type="protein sequence ID" value="KAF7674626.1"/>
    <property type="molecule type" value="Genomic_DNA"/>
</dbReference>
<keyword evidence="3" id="KW-1185">Reference proteome</keyword>
<feature type="non-terminal residue" evidence="2">
    <location>
        <position position="520"/>
    </location>
</feature>
<evidence type="ECO:0000256" key="1">
    <source>
        <dbReference type="SAM" id="MobiDB-lite"/>
    </source>
</evidence>
<evidence type="ECO:0000313" key="3">
    <source>
        <dbReference type="Proteomes" id="UP000596902"/>
    </source>
</evidence>
<dbReference type="AlphaFoldDB" id="A0A8H7AZU0"/>
<dbReference type="GeneID" id="62205611"/>
<reference evidence="2" key="1">
    <citation type="submission" date="2020-01" db="EMBL/GenBank/DDBJ databases">
        <authorList>
            <person name="Feng Z.H.Z."/>
        </authorList>
    </citation>
    <scope>NUCLEOTIDE SEQUENCE</scope>
    <source>
        <strain evidence="2">CBS107.38</strain>
    </source>
</reference>
<feature type="compositionally biased region" description="Basic and acidic residues" evidence="1">
    <location>
        <begin position="97"/>
        <end position="106"/>
    </location>
</feature>
<evidence type="ECO:0000313" key="2">
    <source>
        <dbReference type="EMBL" id="KAF7674626.1"/>
    </source>
</evidence>
<organism evidence="2 3">
    <name type="scientific">Alternaria burnsii</name>
    <dbReference type="NCBI Taxonomy" id="1187904"/>
    <lineage>
        <taxon>Eukaryota</taxon>
        <taxon>Fungi</taxon>
        <taxon>Dikarya</taxon>
        <taxon>Ascomycota</taxon>
        <taxon>Pezizomycotina</taxon>
        <taxon>Dothideomycetes</taxon>
        <taxon>Pleosporomycetidae</taxon>
        <taxon>Pleosporales</taxon>
        <taxon>Pleosporineae</taxon>
        <taxon>Pleosporaceae</taxon>
        <taxon>Alternaria</taxon>
        <taxon>Alternaria sect. Alternaria</taxon>
    </lineage>
</organism>
<feature type="compositionally biased region" description="Basic and acidic residues" evidence="1">
    <location>
        <begin position="223"/>
        <end position="241"/>
    </location>
</feature>
<dbReference type="RefSeq" id="XP_038784921.1">
    <property type="nucleotide sequence ID" value="XM_038932433.1"/>
</dbReference>
<feature type="compositionally biased region" description="Basic and acidic residues" evidence="1">
    <location>
        <begin position="175"/>
        <end position="186"/>
    </location>
</feature>
<sequence length="520" mass="59593">LLHASALVRLQTSAIKMAKLSLEDFDKHIESLRAQLLFLNETLDATDHNAPDWLSADLLSLRNKSGRLQDDMKRFRDQLEDEGLAEKKKAKTSNKRLSIEGAKRPAETPIAQTPTPSAHAISPLVDQSPTPRAKRTKIEDTYVVQHVDVTEEVNRRLQENRLRRLMQTPSTAQKRKFDSYEEEPRSEGPVGTDEEGCRGGYSASEQERTPTKRLRSSGTFEGLGKRKEDEPAREQDPRFEDRADVKRRKFHRYKAYLLCTGHGLRLRRLLRSTSAPKRKLQPRRELTAVFASLNFLTSCSLNCPTITASTHLPDLQLLRKLLPDRRVTSELDCTTTTSKMATPTPIQNMPIPPEERLALEQQARYQRITRNLAIGGLVLCPIIAAMPPRKLDLYTFSLGIGFYLSADHLITLRTGRGLVQNLSPMRTMELPTERAKEMQKILREEREKSRKSLERKEGQEKSILGKLWMGDEEEGWKERRLEEEKKAIEEGKSYGDMIFEQIWEVWNWDKKGKGADGKKE</sequence>
<feature type="region of interest" description="Disordered" evidence="1">
    <location>
        <begin position="85"/>
        <end position="137"/>
    </location>
</feature>
<reference evidence="2" key="2">
    <citation type="submission" date="2020-08" db="EMBL/GenBank/DDBJ databases">
        <title>Draft Genome Sequence of Cumin Blight Pathogen Alternaria burnsii.</title>
        <authorList>
            <person name="Feng Z."/>
        </authorList>
    </citation>
    <scope>NUCLEOTIDE SEQUENCE</scope>
    <source>
        <strain evidence="2">CBS107.38</strain>
    </source>
</reference>
<name>A0A8H7AZU0_9PLEO</name>
<feature type="region of interest" description="Disordered" evidence="1">
    <location>
        <begin position="160"/>
        <end position="241"/>
    </location>
</feature>
<protein>
    <submittedName>
        <fullName evidence="2">Uncharacterized protein</fullName>
    </submittedName>
</protein>
<proteinExistence type="predicted"/>
<dbReference type="Proteomes" id="UP000596902">
    <property type="component" value="Unassembled WGS sequence"/>
</dbReference>